<dbReference type="CDD" id="cd04501">
    <property type="entry name" value="SGNH_hydrolase_like_4"/>
    <property type="match status" value="1"/>
</dbReference>
<dbReference type="Pfam" id="PF13472">
    <property type="entry name" value="Lipase_GDSL_2"/>
    <property type="match status" value="1"/>
</dbReference>
<dbReference type="AlphaFoldDB" id="A0A248KJP0"/>
<name>A0A248KJP0_9ENTR</name>
<evidence type="ECO:0000313" key="2">
    <source>
        <dbReference type="EMBL" id="ASG64035.1"/>
    </source>
</evidence>
<gene>
    <name evidence="2" type="ORF">CEW81_19465</name>
</gene>
<organism evidence="2 3">
    <name type="scientific">Kluyvera genomosp. 3</name>
    <dbReference type="NCBI Taxonomy" id="2774055"/>
    <lineage>
        <taxon>Bacteria</taxon>
        <taxon>Pseudomonadati</taxon>
        <taxon>Pseudomonadota</taxon>
        <taxon>Gammaproteobacteria</taxon>
        <taxon>Enterobacterales</taxon>
        <taxon>Enterobacteriaceae</taxon>
        <taxon>Kluyvera</taxon>
    </lineage>
</organism>
<protein>
    <submittedName>
        <fullName evidence="2">Capsular biosynthesis protein</fullName>
    </submittedName>
</protein>
<dbReference type="EMBL" id="CP022114">
    <property type="protein sequence ID" value="ASG64035.1"/>
    <property type="molecule type" value="Genomic_DNA"/>
</dbReference>
<proteinExistence type="predicted"/>
<dbReference type="InterPro" id="IPR036514">
    <property type="entry name" value="SGNH_hydro_sf"/>
</dbReference>
<dbReference type="PANTHER" id="PTHR30383">
    <property type="entry name" value="THIOESTERASE 1/PROTEASE 1/LYSOPHOSPHOLIPASE L1"/>
    <property type="match status" value="1"/>
</dbReference>
<dbReference type="SUPFAM" id="SSF52266">
    <property type="entry name" value="SGNH hydrolase"/>
    <property type="match status" value="1"/>
</dbReference>
<evidence type="ECO:0000259" key="1">
    <source>
        <dbReference type="Pfam" id="PF13472"/>
    </source>
</evidence>
<dbReference type="InterPro" id="IPR051532">
    <property type="entry name" value="Ester_Hydrolysis_Enzymes"/>
</dbReference>
<sequence length="256" mass="28214">MHYGKERHIVSQPLITALIPGTGFPGLDDYRSRQAAFYSDDYGQRARYRQHNAALLQQNRSPQVVFFGDSITDGWDLAQSFPGKNYLNRGIGGQTTAQMLVRFRQDVLNLRPQAVVILAGTNDIAGNTGPVSNLEIEENIMTFAELATLHGIQVVISSVLPVHDANPDSQDLYAQRPRERLIALNHWLKSWSATQGFVWLDYATPMTDACGKLITRYSDDGLHPNAEGYRVMAPLAENAVQAALSKGDGDSPSGSR</sequence>
<feature type="domain" description="SGNH hydrolase-type esterase" evidence="1">
    <location>
        <begin position="66"/>
        <end position="231"/>
    </location>
</feature>
<dbReference type="InterPro" id="IPR013830">
    <property type="entry name" value="SGNH_hydro"/>
</dbReference>
<dbReference type="GO" id="GO:0004622">
    <property type="term" value="F:phosphatidylcholine lysophospholipase activity"/>
    <property type="evidence" value="ECO:0007669"/>
    <property type="project" value="TreeGrafter"/>
</dbReference>
<evidence type="ECO:0000313" key="3">
    <source>
        <dbReference type="Proteomes" id="UP000197098"/>
    </source>
</evidence>
<dbReference type="PANTHER" id="PTHR30383:SF5">
    <property type="entry name" value="SGNH HYDROLASE-TYPE ESTERASE DOMAIN-CONTAINING PROTEIN"/>
    <property type="match status" value="1"/>
</dbReference>
<accession>A0A248KJP0</accession>
<reference evidence="2 3" key="1">
    <citation type="submission" date="2017-06" db="EMBL/GenBank/DDBJ databases">
        <title>Origin of plasmid-mediated fosfomycin resistance gene fosA3.</title>
        <authorList>
            <person name="Ito R."/>
            <person name="Pacey M.P."/>
            <person name="Doi Y."/>
        </authorList>
    </citation>
    <scope>NUCLEOTIDE SEQUENCE [LARGE SCALE GENOMIC DNA]</scope>
    <source>
        <strain evidence="2 3">YDC799</strain>
    </source>
</reference>
<dbReference type="Proteomes" id="UP000197098">
    <property type="component" value="Chromosome"/>
</dbReference>
<dbReference type="Gene3D" id="3.40.50.1110">
    <property type="entry name" value="SGNH hydrolase"/>
    <property type="match status" value="1"/>
</dbReference>